<organism evidence="1">
    <name type="scientific">Kwoniella dejecticola CBS 10117</name>
    <dbReference type="NCBI Taxonomy" id="1296121"/>
    <lineage>
        <taxon>Eukaryota</taxon>
        <taxon>Fungi</taxon>
        <taxon>Dikarya</taxon>
        <taxon>Basidiomycota</taxon>
        <taxon>Agaricomycotina</taxon>
        <taxon>Tremellomycetes</taxon>
        <taxon>Tremellales</taxon>
        <taxon>Cryptococcaceae</taxon>
        <taxon>Kwoniella</taxon>
    </lineage>
</organism>
<dbReference type="EMBL" id="KI894034">
    <property type="protein sequence ID" value="OBR82964.1"/>
    <property type="molecule type" value="Genomic_DNA"/>
</dbReference>
<dbReference type="EMBL" id="CP144538">
    <property type="protein sequence ID" value="WWC64510.1"/>
    <property type="molecule type" value="Genomic_DNA"/>
</dbReference>
<accession>A0A1A5ZYS8</accession>
<name>A0A1A5ZYS8_9TREE</name>
<dbReference type="AlphaFoldDB" id="A0A1A5ZYS8"/>
<evidence type="ECO:0000313" key="1">
    <source>
        <dbReference type="EMBL" id="OBR82964.1"/>
    </source>
</evidence>
<proteinExistence type="predicted"/>
<evidence type="ECO:0000313" key="3">
    <source>
        <dbReference type="Proteomes" id="UP000078595"/>
    </source>
</evidence>
<dbReference type="Proteomes" id="UP000078595">
    <property type="component" value="Chromosome 9"/>
</dbReference>
<protein>
    <submittedName>
        <fullName evidence="1">Uncharacterized protein</fullName>
    </submittedName>
</protein>
<sequence length="261" mass="29660">MDPVYLGEVDYSETPSFETGKPEEIPYLVGERMKEWDIETRSLKNSRLFEAALNSHYRKFPPSRSFIGKIGWKVNSRSEPNERSSAMTELISLATDDYLSLSMDDRDRYNGLKQQVIGDAKCKAIETCMSIVEQLCQTQEEQYGSSWLREKIPGAGMTALEYQSDILEDAWEDQVDWVLSKLKRKSHTWSIEPSNNGSVVLSDIINQAFGAGKAKITLDSESLETYVLLPFDTSKYIDRPYTILNTDIKNPVHSCLDSTTL</sequence>
<dbReference type="KEGG" id="kdj:28970221"/>
<dbReference type="RefSeq" id="XP_018260806.1">
    <property type="nucleotide sequence ID" value="XM_018409803.1"/>
</dbReference>
<evidence type="ECO:0000313" key="2">
    <source>
        <dbReference type="EMBL" id="WWC64510.1"/>
    </source>
</evidence>
<keyword evidence="3" id="KW-1185">Reference proteome</keyword>
<dbReference type="VEuPathDB" id="FungiDB:I303_06522"/>
<gene>
    <name evidence="1" type="ORF">I303_06522</name>
    <name evidence="2" type="ORF">I303_107120</name>
</gene>
<reference evidence="2" key="3">
    <citation type="submission" date="2024-02" db="EMBL/GenBank/DDBJ databases">
        <title>Comparative genomics of Cryptococcus and Kwoniella reveals pathogenesis evolution and contrasting modes of karyotype evolution via chromosome fusion or intercentromeric recombination.</title>
        <authorList>
            <person name="Coelho M.A."/>
            <person name="David-Palma M."/>
            <person name="Shea T."/>
            <person name="Bowers K."/>
            <person name="McGinley-Smith S."/>
            <person name="Mohammad A.W."/>
            <person name="Gnirke A."/>
            <person name="Yurkov A.M."/>
            <person name="Nowrousian M."/>
            <person name="Sun S."/>
            <person name="Cuomo C.A."/>
            <person name="Heitman J."/>
        </authorList>
    </citation>
    <scope>NUCLEOTIDE SEQUENCE</scope>
    <source>
        <strain evidence="2">CBS 10117</strain>
    </source>
</reference>
<reference evidence="1" key="1">
    <citation type="submission" date="2013-07" db="EMBL/GenBank/DDBJ databases">
        <title>The Genome Sequence of Cryptococcus dejecticola CBS10117.</title>
        <authorList>
            <consortium name="The Broad Institute Genome Sequencing Platform"/>
            <person name="Cuomo C."/>
            <person name="Litvintseva A."/>
            <person name="Chen Y."/>
            <person name="Heitman J."/>
            <person name="Sun S."/>
            <person name="Springer D."/>
            <person name="Dromer F."/>
            <person name="Young S.K."/>
            <person name="Zeng Q."/>
            <person name="Gargeya S."/>
            <person name="Fitzgerald M."/>
            <person name="Abouelleil A."/>
            <person name="Alvarado L."/>
            <person name="Berlin A.M."/>
            <person name="Chapman S.B."/>
            <person name="Dewar J."/>
            <person name="Goldberg J."/>
            <person name="Griggs A."/>
            <person name="Gujja S."/>
            <person name="Hansen M."/>
            <person name="Howarth C."/>
            <person name="Imamovic A."/>
            <person name="Larimer J."/>
            <person name="McCowan C."/>
            <person name="Murphy C."/>
            <person name="Pearson M."/>
            <person name="Priest M."/>
            <person name="Roberts A."/>
            <person name="Saif S."/>
            <person name="Shea T."/>
            <person name="Sykes S."/>
            <person name="Wortman J."/>
            <person name="Nusbaum C."/>
            <person name="Birren B."/>
        </authorList>
    </citation>
    <scope>NUCLEOTIDE SEQUENCE [LARGE SCALE GENOMIC DNA]</scope>
    <source>
        <strain evidence="1">CBS 10117</strain>
    </source>
</reference>
<dbReference type="GeneID" id="28970221"/>
<reference evidence="2" key="2">
    <citation type="submission" date="2013-07" db="EMBL/GenBank/DDBJ databases">
        <authorList>
            <consortium name="The Broad Institute Genome Sequencing Platform"/>
            <person name="Cuomo C."/>
            <person name="Litvintseva A."/>
            <person name="Chen Y."/>
            <person name="Heitman J."/>
            <person name="Sun S."/>
            <person name="Springer D."/>
            <person name="Dromer F."/>
            <person name="Young S.K."/>
            <person name="Zeng Q."/>
            <person name="Gargeya S."/>
            <person name="Fitzgerald M."/>
            <person name="Abouelleil A."/>
            <person name="Alvarado L."/>
            <person name="Berlin A.M."/>
            <person name="Chapman S.B."/>
            <person name="Dewar J."/>
            <person name="Goldberg J."/>
            <person name="Griggs A."/>
            <person name="Gujja S."/>
            <person name="Hansen M."/>
            <person name="Howarth C."/>
            <person name="Imamovic A."/>
            <person name="Larimer J."/>
            <person name="McCowan C."/>
            <person name="Murphy C."/>
            <person name="Pearson M."/>
            <person name="Priest M."/>
            <person name="Roberts A."/>
            <person name="Saif S."/>
            <person name="Shea T."/>
            <person name="Sykes S."/>
            <person name="Wortman J."/>
            <person name="Nusbaum C."/>
            <person name="Birren B."/>
        </authorList>
    </citation>
    <scope>NUCLEOTIDE SEQUENCE</scope>
    <source>
        <strain evidence="2">CBS 10117</strain>
    </source>
</reference>